<dbReference type="Proteomes" id="UP000229433">
    <property type="component" value="Unassembled WGS sequence"/>
</dbReference>
<evidence type="ECO:0000313" key="1">
    <source>
        <dbReference type="EMBL" id="PHQ29071.1"/>
    </source>
</evidence>
<reference evidence="1 2" key="1">
    <citation type="submission" date="2017-08" db="EMBL/GenBank/DDBJ databases">
        <title>The whole genome shortgun sequences of strain Leeuwenhoekiella nanhaiensis G18 from the South China Sea.</title>
        <authorList>
            <person name="Liu Q."/>
        </authorList>
    </citation>
    <scope>NUCLEOTIDE SEQUENCE [LARGE SCALE GENOMIC DNA]</scope>
    <source>
        <strain evidence="1 2">G18</strain>
    </source>
</reference>
<evidence type="ECO:0008006" key="3">
    <source>
        <dbReference type="Google" id="ProtNLM"/>
    </source>
</evidence>
<dbReference type="EMBL" id="NQXA01000008">
    <property type="protein sequence ID" value="PHQ29071.1"/>
    <property type="molecule type" value="Genomic_DNA"/>
</dbReference>
<evidence type="ECO:0000313" key="2">
    <source>
        <dbReference type="Proteomes" id="UP000229433"/>
    </source>
</evidence>
<dbReference type="RefSeq" id="WP_143469374.1">
    <property type="nucleotide sequence ID" value="NZ_KZ319291.1"/>
</dbReference>
<gene>
    <name evidence="1" type="ORF">CJ305_10675</name>
</gene>
<dbReference type="AlphaFoldDB" id="A0A2G1VQN0"/>
<dbReference type="OrthoDB" id="1444189at2"/>
<protein>
    <recommendedName>
        <fullName evidence="3">DUF4595 domain-containing protein</fullName>
    </recommendedName>
</protein>
<sequence length="257" mass="30492">MQNYLFAILCLFFFIQCDSGSENTIDNSPETVKLLKTYEKSGESNYKIELFYNEDQTLDYAISTSNEFEDFIREYIYESGLLIRSEKRDINAVYDDYFEEYIYENGVLVTRKDIYNENFLDETFQFTILNNRIQNIAYYAQDDPDLRSIYVYSYDAAGNVVLQETIVDSNTESEIQYTYDDKINPFRHLKPHFLLWEDFPSRVNNVLSSKRINLSDNRVIWEENYTYTYDSDGYPITQDDGVSIITFTYYDTILLTV</sequence>
<comment type="caution">
    <text evidence="1">The sequence shown here is derived from an EMBL/GenBank/DDBJ whole genome shotgun (WGS) entry which is preliminary data.</text>
</comment>
<proteinExistence type="predicted"/>
<accession>A0A2G1VQN0</accession>
<name>A0A2G1VQN0_9FLAO</name>
<keyword evidence="2" id="KW-1185">Reference proteome</keyword>
<organism evidence="1 2">
    <name type="scientific">Leeuwenhoekiella nanhaiensis</name>
    <dbReference type="NCBI Taxonomy" id="1655491"/>
    <lineage>
        <taxon>Bacteria</taxon>
        <taxon>Pseudomonadati</taxon>
        <taxon>Bacteroidota</taxon>
        <taxon>Flavobacteriia</taxon>
        <taxon>Flavobacteriales</taxon>
        <taxon>Flavobacteriaceae</taxon>
        <taxon>Leeuwenhoekiella</taxon>
    </lineage>
</organism>